<evidence type="ECO:0000313" key="3">
    <source>
        <dbReference type="Proteomes" id="UP000256512"/>
    </source>
</evidence>
<dbReference type="AlphaFoldDB" id="A0A3D9BVH1"/>
<dbReference type="SUPFAM" id="SSF51735">
    <property type="entry name" value="NAD(P)-binding Rossmann-fold domains"/>
    <property type="match status" value="1"/>
</dbReference>
<gene>
    <name evidence="2" type="ORF">DRF62_00820</name>
</gene>
<sequence>MIVGKGLIASLFTAHDRENTIFFASGVSNSLETRIEEFLREENLIKNTITENSDKIFVYFSTCSIYDSSKTGSDYVLHKLKMEQLIKKSCNQFLILRVSNAVGKGGNPNLLMNYIVKAVKNDETINVHTKATRNLIDVDDIRNVTFDLLKNQSLNKIINVAYLKNYSIIEILEIVEKFYDKKIKSNLLKSGSGYDINIPDIESYFNENNLIDKETYLLGILKKYYAVM</sequence>
<accession>A0A3D9BVH1</accession>
<dbReference type="Gene3D" id="3.40.50.720">
    <property type="entry name" value="NAD(P)-binding Rossmann-like Domain"/>
    <property type="match status" value="1"/>
</dbReference>
<dbReference type="Proteomes" id="UP000256512">
    <property type="component" value="Unassembled WGS sequence"/>
</dbReference>
<reference evidence="2 3" key="1">
    <citation type="journal article" date="2006" name="Int. J. Syst. Evol. Microbiol.">
        <title>Chryseobacterium piscium sp. nov., isolated from fish of the South Atlantic Ocean off South Africa.</title>
        <authorList>
            <person name="de Beer H."/>
            <person name="Hugo C.J."/>
            <person name="Jooste P.J."/>
            <person name="Vancanneyt M."/>
            <person name="Coenye T."/>
            <person name="Vandamme P."/>
        </authorList>
    </citation>
    <scope>NUCLEOTIDE SEQUENCE [LARGE SCALE GENOMIC DNA]</scope>
    <source>
        <strain evidence="2 3">CCUG 51923</strain>
    </source>
</reference>
<dbReference type="InterPro" id="IPR001509">
    <property type="entry name" value="Epimerase_deHydtase"/>
</dbReference>
<comment type="caution">
    <text evidence="2">The sequence shown here is derived from an EMBL/GenBank/DDBJ whole genome shotgun (WGS) entry which is preliminary data.</text>
</comment>
<name>A0A3D9BVH1_9FLAO</name>
<keyword evidence="3" id="KW-1185">Reference proteome</keyword>
<organism evidence="2 3">
    <name type="scientific">Chryseobacterium piscium</name>
    <dbReference type="NCBI Taxonomy" id="333702"/>
    <lineage>
        <taxon>Bacteria</taxon>
        <taxon>Pseudomonadati</taxon>
        <taxon>Bacteroidota</taxon>
        <taxon>Flavobacteriia</taxon>
        <taxon>Flavobacteriales</taxon>
        <taxon>Weeksellaceae</taxon>
        <taxon>Chryseobacterium group</taxon>
        <taxon>Chryseobacterium</taxon>
    </lineage>
</organism>
<dbReference type="RefSeq" id="WP_115948656.1">
    <property type="nucleotide sequence ID" value="NZ_QNVS01000001.1"/>
</dbReference>
<protein>
    <submittedName>
        <fullName evidence="2">NAD-dependent epimerase</fullName>
    </submittedName>
</protein>
<dbReference type="EMBL" id="QNVS01000001">
    <property type="protein sequence ID" value="REC57535.1"/>
    <property type="molecule type" value="Genomic_DNA"/>
</dbReference>
<dbReference type="Pfam" id="PF01370">
    <property type="entry name" value="Epimerase"/>
    <property type="match status" value="1"/>
</dbReference>
<evidence type="ECO:0000259" key="1">
    <source>
        <dbReference type="Pfam" id="PF01370"/>
    </source>
</evidence>
<feature type="domain" description="NAD-dependent epimerase/dehydratase" evidence="1">
    <location>
        <begin position="53"/>
        <end position="161"/>
    </location>
</feature>
<proteinExistence type="predicted"/>
<evidence type="ECO:0000313" key="2">
    <source>
        <dbReference type="EMBL" id="REC57535.1"/>
    </source>
</evidence>
<dbReference type="InterPro" id="IPR036291">
    <property type="entry name" value="NAD(P)-bd_dom_sf"/>
</dbReference>